<name>A0AAU8FNH5_9BACT</name>
<feature type="signal peptide" evidence="1">
    <location>
        <begin position="1"/>
        <end position="22"/>
    </location>
</feature>
<proteinExistence type="predicted"/>
<accession>A0AAU8FNH5</accession>
<dbReference type="EMBL" id="CP159289">
    <property type="protein sequence ID" value="XCH25506.1"/>
    <property type="molecule type" value="Genomic_DNA"/>
</dbReference>
<sequence length="57" mass="6151">MKKTLKSILLLSGLLAPAWSMAQDGTSTAADSIFFRNPGGALSMPVWKYRSLRPPTA</sequence>
<keyword evidence="1" id="KW-0732">Signal</keyword>
<organism evidence="2">
    <name type="scientific">Dyadobacter sp. 676</name>
    <dbReference type="NCBI Taxonomy" id="3088362"/>
    <lineage>
        <taxon>Bacteria</taxon>
        <taxon>Pseudomonadati</taxon>
        <taxon>Bacteroidota</taxon>
        <taxon>Cytophagia</taxon>
        <taxon>Cytophagales</taxon>
        <taxon>Spirosomataceae</taxon>
        <taxon>Dyadobacter</taxon>
    </lineage>
</organism>
<evidence type="ECO:0008006" key="3">
    <source>
        <dbReference type="Google" id="ProtNLM"/>
    </source>
</evidence>
<feature type="chain" id="PRO_5043661325" description="Type IX secretion system membrane protein PorP/SprF" evidence="1">
    <location>
        <begin position="23"/>
        <end position="57"/>
    </location>
</feature>
<dbReference type="RefSeq" id="WP_353720806.1">
    <property type="nucleotide sequence ID" value="NZ_CP159289.1"/>
</dbReference>
<evidence type="ECO:0000256" key="1">
    <source>
        <dbReference type="SAM" id="SignalP"/>
    </source>
</evidence>
<protein>
    <recommendedName>
        <fullName evidence="3">Type IX secretion system membrane protein PorP/SprF</fullName>
    </recommendedName>
</protein>
<dbReference type="AlphaFoldDB" id="A0AAU8FNH5"/>
<gene>
    <name evidence="2" type="ORF">ABV298_03500</name>
</gene>
<evidence type="ECO:0000313" key="2">
    <source>
        <dbReference type="EMBL" id="XCH25506.1"/>
    </source>
</evidence>
<reference evidence="2" key="1">
    <citation type="submission" date="2024-06" db="EMBL/GenBank/DDBJ databases">
        <title>Sequencing and assembly of the genome of Dyadobacter sp. strain 676, a symbiont of Cyamopsis tetragonoloba.</title>
        <authorList>
            <person name="Guro P."/>
            <person name="Sazanova A."/>
            <person name="Kuznetsova I."/>
            <person name="Belimov A."/>
            <person name="Safronova V."/>
        </authorList>
    </citation>
    <scope>NUCLEOTIDE SEQUENCE</scope>
    <source>
        <strain evidence="2">676</strain>
    </source>
</reference>